<evidence type="ECO:0000313" key="2">
    <source>
        <dbReference type="Proteomes" id="UP000053260"/>
    </source>
</evidence>
<sequence length="89" mass="9195">MGGTWAADPQARLARRIGVAPSELGTTGGRDGCPDIWELDNGDFAVIGRDLTAAYSEGLPDDAVIGGGERLVVIPRVTLLAAKAHIPDA</sequence>
<comment type="caution">
    <text evidence="1">The sequence shown here is derived from an EMBL/GenBank/DDBJ whole genome shotgun (WGS) entry which is preliminary data.</text>
</comment>
<reference evidence="1 2" key="1">
    <citation type="submission" date="2015-10" db="EMBL/GenBank/DDBJ databases">
        <title>Draft genome sequence of Streptomyces sp. RV15, isolated from a marine sponge.</title>
        <authorList>
            <person name="Ruckert C."/>
            <person name="Abdelmohsen U.R."/>
            <person name="Winkler A."/>
            <person name="Hentschel U."/>
            <person name="Kalinowski J."/>
            <person name="Kampfer P."/>
            <person name="Glaeser S."/>
        </authorList>
    </citation>
    <scope>NUCLEOTIDE SEQUENCE [LARGE SCALE GENOMIC DNA]</scope>
    <source>
        <strain evidence="1 2">RV15</strain>
    </source>
</reference>
<dbReference type="AlphaFoldDB" id="A0A101UPL0"/>
<name>A0A101UPL0_9ACTN</name>
<dbReference type="RefSeq" id="WP_067035971.1">
    <property type="nucleotide sequence ID" value="NZ_KQ949139.1"/>
</dbReference>
<dbReference type="OrthoDB" id="198436at2"/>
<protein>
    <submittedName>
        <fullName evidence="1">Uncharacterized protein</fullName>
    </submittedName>
</protein>
<accession>A0A101UPL0</accession>
<dbReference type="EMBL" id="LMXB01000148">
    <property type="protein sequence ID" value="KUO14472.1"/>
    <property type="molecule type" value="Genomic_DNA"/>
</dbReference>
<keyword evidence="2" id="KW-1185">Reference proteome</keyword>
<organism evidence="1 2">
    <name type="scientific">Streptomyces dysideae</name>
    <dbReference type="NCBI Taxonomy" id="909626"/>
    <lineage>
        <taxon>Bacteria</taxon>
        <taxon>Bacillati</taxon>
        <taxon>Actinomycetota</taxon>
        <taxon>Actinomycetes</taxon>
        <taxon>Kitasatosporales</taxon>
        <taxon>Streptomycetaceae</taxon>
        <taxon>Streptomyces</taxon>
    </lineage>
</organism>
<dbReference type="STRING" id="909626.AQJ91_46700"/>
<dbReference type="Proteomes" id="UP000053260">
    <property type="component" value="Unassembled WGS sequence"/>
</dbReference>
<gene>
    <name evidence="1" type="ORF">AQJ91_46700</name>
</gene>
<evidence type="ECO:0000313" key="1">
    <source>
        <dbReference type="EMBL" id="KUO14472.1"/>
    </source>
</evidence>
<proteinExistence type="predicted"/>